<comment type="catalytic activity">
    <reaction evidence="7">
        <text>serotonin + (5Z,8Z,11Z,14Z)-eicosatetraenoyl-CoA = N-[(5Z,8Z,11Z,14Z)-eicosatetraenoyl]-serotonin + CoA + H(+)</text>
        <dbReference type="Rhea" id="RHEA:51396"/>
        <dbReference type="ChEBI" id="CHEBI:15378"/>
        <dbReference type="ChEBI" id="CHEBI:57287"/>
        <dbReference type="ChEBI" id="CHEBI:57368"/>
        <dbReference type="ChEBI" id="CHEBI:132255"/>
        <dbReference type="ChEBI" id="CHEBI:350546"/>
    </reaction>
    <physiologicalReaction direction="left-to-right" evidence="7">
        <dbReference type="Rhea" id="RHEA:51397"/>
    </physiologicalReaction>
</comment>
<evidence type="ECO:0000313" key="15">
    <source>
        <dbReference type="Proteomes" id="UP001175271"/>
    </source>
</evidence>
<evidence type="ECO:0000256" key="11">
    <source>
        <dbReference type="ARBA" id="ARBA00052335"/>
    </source>
</evidence>
<comment type="caution">
    <text evidence="14">The sequence shown here is derived from an EMBL/GenBank/DDBJ whole genome shotgun (WGS) entry which is preliminary data.</text>
</comment>
<dbReference type="PANTHER" id="PTHR20905">
    <property type="entry name" value="N-ACETYLTRANSFERASE-RELATED"/>
    <property type="match status" value="1"/>
</dbReference>
<evidence type="ECO:0000256" key="9">
    <source>
        <dbReference type="ARBA" id="ARBA00051823"/>
    </source>
</evidence>
<dbReference type="EMBL" id="JAUCMV010000005">
    <property type="protein sequence ID" value="KAK0398995.1"/>
    <property type="molecule type" value="Genomic_DNA"/>
</dbReference>
<evidence type="ECO:0000256" key="4">
    <source>
        <dbReference type="ARBA" id="ARBA00039114"/>
    </source>
</evidence>
<comment type="catalytic activity">
    <reaction evidence="8">
        <text>dopamine + acetyl-CoA = N-acetyldopamine + CoA + H(+)</text>
        <dbReference type="Rhea" id="RHEA:51388"/>
        <dbReference type="ChEBI" id="CHEBI:15378"/>
        <dbReference type="ChEBI" id="CHEBI:57287"/>
        <dbReference type="ChEBI" id="CHEBI:57288"/>
        <dbReference type="ChEBI" id="CHEBI:59905"/>
        <dbReference type="ChEBI" id="CHEBI:125678"/>
    </reaction>
    <physiologicalReaction direction="left-to-right" evidence="8">
        <dbReference type="Rhea" id="RHEA:51389"/>
    </physiologicalReaction>
</comment>
<evidence type="ECO:0000256" key="1">
    <source>
        <dbReference type="ARBA" id="ARBA00022679"/>
    </source>
</evidence>
<dbReference type="Gene3D" id="3.40.630.30">
    <property type="match status" value="1"/>
</dbReference>
<evidence type="ECO:0000256" key="5">
    <source>
        <dbReference type="ARBA" id="ARBA00050189"/>
    </source>
</evidence>
<evidence type="ECO:0000256" key="3">
    <source>
        <dbReference type="ARBA" id="ARBA00038182"/>
    </source>
</evidence>
<evidence type="ECO:0000256" key="10">
    <source>
        <dbReference type="ARBA" id="ARBA00052178"/>
    </source>
</evidence>
<comment type="catalytic activity">
    <reaction evidence="11">
        <text>dopamine + hexadecanoyl-CoA = N-hexadecanoyl-dopamine + CoA + H(+)</text>
        <dbReference type="Rhea" id="RHEA:51376"/>
        <dbReference type="ChEBI" id="CHEBI:15378"/>
        <dbReference type="ChEBI" id="CHEBI:57287"/>
        <dbReference type="ChEBI" id="CHEBI:57379"/>
        <dbReference type="ChEBI" id="CHEBI:59905"/>
        <dbReference type="ChEBI" id="CHEBI:134058"/>
    </reaction>
    <physiologicalReaction direction="left-to-right" evidence="11">
        <dbReference type="Rhea" id="RHEA:51377"/>
    </physiologicalReaction>
</comment>
<comment type="pathway">
    <text evidence="2">Aromatic compound metabolism; melatonin biosynthesis; melatonin from serotonin: step 1/2.</text>
</comment>
<evidence type="ECO:0000256" key="12">
    <source>
        <dbReference type="ARBA" id="ARBA00052491"/>
    </source>
</evidence>
<comment type="similarity">
    <text evidence="3">Belongs to the acetyltransferase family. AANAT subfamily.</text>
</comment>
<dbReference type="PANTHER" id="PTHR20905:SF30">
    <property type="entry name" value="N-ACETYLTRANSFERASE DOMAIN-CONTAINING PROTEIN"/>
    <property type="match status" value="1"/>
</dbReference>
<dbReference type="EC" id="2.3.1.87" evidence="4"/>
<dbReference type="GO" id="GO:0004059">
    <property type="term" value="F:aralkylamine N-acetyltransferase activity"/>
    <property type="evidence" value="ECO:0007669"/>
    <property type="project" value="UniProtKB-EC"/>
</dbReference>
<accession>A0AA39H4B2</accession>
<dbReference type="FunFam" id="3.40.630.30:FF:000046">
    <property type="entry name" value="Dopamine N-acetyltransferase"/>
    <property type="match status" value="1"/>
</dbReference>
<reference evidence="14" key="1">
    <citation type="submission" date="2023-06" db="EMBL/GenBank/DDBJ databases">
        <title>Genomic analysis of the entomopathogenic nematode Steinernema hermaphroditum.</title>
        <authorList>
            <person name="Schwarz E.M."/>
            <person name="Heppert J.K."/>
            <person name="Baniya A."/>
            <person name="Schwartz H.T."/>
            <person name="Tan C.-H."/>
            <person name="Antoshechkin I."/>
            <person name="Sternberg P.W."/>
            <person name="Goodrich-Blair H."/>
            <person name="Dillman A.R."/>
        </authorList>
    </citation>
    <scope>NUCLEOTIDE SEQUENCE</scope>
    <source>
        <strain evidence="14">PS9179</strain>
        <tissue evidence="14">Whole animal</tissue>
    </source>
</reference>
<feature type="compositionally biased region" description="Basic and acidic residues" evidence="13">
    <location>
        <begin position="452"/>
        <end position="469"/>
    </location>
</feature>
<evidence type="ECO:0000256" key="6">
    <source>
        <dbReference type="ARBA" id="ARBA00050849"/>
    </source>
</evidence>
<comment type="catalytic activity">
    <reaction evidence="10">
        <text>serotonin + hexadecanoyl-CoA = N-hexadecanoyl-serotonin + CoA + H(+)</text>
        <dbReference type="Rhea" id="RHEA:51384"/>
        <dbReference type="ChEBI" id="CHEBI:15378"/>
        <dbReference type="ChEBI" id="CHEBI:57287"/>
        <dbReference type="ChEBI" id="CHEBI:57379"/>
        <dbReference type="ChEBI" id="CHEBI:134059"/>
        <dbReference type="ChEBI" id="CHEBI:350546"/>
    </reaction>
    <physiologicalReaction direction="left-to-right" evidence="10">
        <dbReference type="Rhea" id="RHEA:51385"/>
    </physiologicalReaction>
</comment>
<name>A0AA39H4B2_9BILA</name>
<evidence type="ECO:0000313" key="14">
    <source>
        <dbReference type="EMBL" id="KAK0398995.1"/>
    </source>
</evidence>
<evidence type="ECO:0000256" key="7">
    <source>
        <dbReference type="ARBA" id="ARBA00051284"/>
    </source>
</evidence>
<dbReference type="Proteomes" id="UP001175271">
    <property type="component" value="Unassembled WGS sequence"/>
</dbReference>
<protein>
    <recommendedName>
        <fullName evidence="4">aralkylamine N-acetyltransferase</fullName>
        <ecNumber evidence="4">2.3.1.87</ecNumber>
    </recommendedName>
</protein>
<organism evidence="14 15">
    <name type="scientific">Steinernema hermaphroditum</name>
    <dbReference type="NCBI Taxonomy" id="289476"/>
    <lineage>
        <taxon>Eukaryota</taxon>
        <taxon>Metazoa</taxon>
        <taxon>Ecdysozoa</taxon>
        <taxon>Nematoda</taxon>
        <taxon>Chromadorea</taxon>
        <taxon>Rhabditida</taxon>
        <taxon>Tylenchina</taxon>
        <taxon>Panagrolaimomorpha</taxon>
        <taxon>Strongyloidoidea</taxon>
        <taxon>Steinernematidae</taxon>
        <taxon>Steinernema</taxon>
    </lineage>
</organism>
<keyword evidence="1" id="KW-0808">Transferase</keyword>
<keyword evidence="15" id="KW-1185">Reference proteome</keyword>
<evidence type="ECO:0000256" key="13">
    <source>
        <dbReference type="SAM" id="MobiDB-lite"/>
    </source>
</evidence>
<evidence type="ECO:0000256" key="2">
    <source>
        <dbReference type="ARBA" id="ARBA00037926"/>
    </source>
</evidence>
<comment type="catalytic activity">
    <reaction evidence="12">
        <text>serotonin + acetyl-CoA = N-acetylserotonin + CoA + H(+)</text>
        <dbReference type="Rhea" id="RHEA:25217"/>
        <dbReference type="ChEBI" id="CHEBI:15378"/>
        <dbReference type="ChEBI" id="CHEBI:17697"/>
        <dbReference type="ChEBI" id="CHEBI:57287"/>
        <dbReference type="ChEBI" id="CHEBI:57288"/>
        <dbReference type="ChEBI" id="CHEBI:350546"/>
        <dbReference type="EC" id="2.3.1.87"/>
    </reaction>
    <physiologicalReaction direction="left-to-right" evidence="12">
        <dbReference type="Rhea" id="RHEA:25218"/>
    </physiologicalReaction>
</comment>
<comment type="catalytic activity">
    <reaction evidence="9">
        <text>serotonin + (9Z)-octadecenoyl-CoA = N-(9Z-octadecenoyl)-serotonin + CoA + H(+)</text>
        <dbReference type="Rhea" id="RHEA:51392"/>
        <dbReference type="ChEBI" id="CHEBI:15378"/>
        <dbReference type="ChEBI" id="CHEBI:57287"/>
        <dbReference type="ChEBI" id="CHEBI:57387"/>
        <dbReference type="ChEBI" id="CHEBI:134064"/>
        <dbReference type="ChEBI" id="CHEBI:350546"/>
    </reaction>
    <physiologicalReaction direction="left-to-right" evidence="9">
        <dbReference type="Rhea" id="RHEA:51393"/>
    </physiologicalReaction>
</comment>
<sequence>MDDTSKRLYKAAGKNQATNVIKQKTKPLYEEMLTDERRKFLVWGGVLQDNETEEAAGTNPGGSKRNDDISRVDDYKKFSFGAHLLSSAIMSLLRKAVFQQLIQKRTMANAITLNLRGEKFFVRQADRNDTNTIVNYLATRFVVEEPHCRSINMTVADGTSILPLILDSAIDHGMTQLVYESDGKTLAGLRIWGIGERHPKEDKPWPELTYNASLLAKLLIQAKDEFWKIIDPNVQRVLRREITSVAAHHQRKGIAKFLATYQADDESLKNLQVQGIVSKASSLANQRLLLSQGYKLIYEIKHSDFLDDNGNQIFKCDDGTDSLKVLFKPVSVADAAPISGSPPQYLIDVSSTHLQPSLSTGIVQQIVHIPDLRSGITVFVRPASEDAFPSTCFSTLIDYGLRPSTRRTLRFSEASVIETMTHASKPTSPEEGGADGDGKSSPPEGKAAFSTDIEKKNDDHPSIEQRLEELFAPQRTPTRPATLKAPKKRPSSPPHSEENHEHLNFSSLMTPQIAGNESEVFLADILTPTCPLSAGQAEHLQCASDFDCVEGVSCIPYGDTIRPSTCHFLFCSKHRENTFCVNDYQCGLKGACLMTLEGTKKCICFVALLAIYAEHVQIESSQVKIEHVGMAKELVSSLKQCTMLECTYAVESQHISKIETPDTLIEMEGTIMEDSATSTQIKSFEAVMTKKAEAKDRSQDDEPMEESVTHNSAALSITPVEAFKPVFLDVDGAVKDLKASAKELIFKNLQHDIRSSTDELDSKMVDLWQSDQRITKAIEELDASVLGRKLYSVCEHDSFYVQHDWFNIVSEVNSTHIEQLPGQIEIAEAKAAGQIQKQAAIHKLPELEKKMREMSKSVWTSLHGTNVQTIIKEIVEAPQRRHELSVRRTQCIRQQAEYWKAYHQFLMQEKIINDEKGTQ</sequence>
<dbReference type="AlphaFoldDB" id="A0AA39H4B2"/>
<gene>
    <name evidence="14" type="ORF">QR680_002855</name>
</gene>
<feature type="region of interest" description="Disordered" evidence="13">
    <location>
        <begin position="417"/>
        <end position="500"/>
    </location>
</feature>
<evidence type="ECO:0000256" key="8">
    <source>
        <dbReference type="ARBA" id="ARBA00051711"/>
    </source>
</evidence>
<proteinExistence type="inferred from homology"/>
<comment type="catalytic activity">
    <reaction evidence="6">
        <text>serotonin + octadecanoyl-CoA = N-octadecanoyl-serotonin + CoA + H(+)</text>
        <dbReference type="Rhea" id="RHEA:51400"/>
        <dbReference type="ChEBI" id="CHEBI:15378"/>
        <dbReference type="ChEBI" id="CHEBI:57287"/>
        <dbReference type="ChEBI" id="CHEBI:57394"/>
        <dbReference type="ChEBI" id="CHEBI:134065"/>
        <dbReference type="ChEBI" id="CHEBI:350546"/>
    </reaction>
    <physiologicalReaction direction="left-to-right" evidence="6">
        <dbReference type="Rhea" id="RHEA:51401"/>
    </physiologicalReaction>
</comment>
<comment type="catalytic activity">
    <reaction evidence="5">
        <text>dopamine + (9Z)-octadecenoyl-CoA = N-(9Z-octadecanoyl)-dopamine + CoA + H(+)</text>
        <dbReference type="Rhea" id="RHEA:51380"/>
        <dbReference type="ChEBI" id="CHEBI:15378"/>
        <dbReference type="ChEBI" id="CHEBI:31883"/>
        <dbReference type="ChEBI" id="CHEBI:57287"/>
        <dbReference type="ChEBI" id="CHEBI:57387"/>
        <dbReference type="ChEBI" id="CHEBI:59905"/>
    </reaction>
    <physiologicalReaction direction="left-to-right" evidence="5">
        <dbReference type="Rhea" id="RHEA:51381"/>
    </physiologicalReaction>
</comment>